<keyword evidence="1" id="KW-0732">Signal</keyword>
<keyword evidence="3" id="KW-1185">Reference proteome</keyword>
<accession>A0A0E9MPQ8</accession>
<feature type="chain" id="PRO_5002429525" evidence="1">
    <location>
        <begin position="21"/>
        <end position="54"/>
    </location>
</feature>
<dbReference type="STRING" id="1219043.SCH01S_29_00940"/>
<sequence>MKKLVIAALALLSAGSAAYAAAPEAVNKAIAACCDCGSCDMPDCDMPCCDHART</sequence>
<comment type="caution">
    <text evidence="2">The sequence shown here is derived from an EMBL/GenBank/DDBJ whole genome shotgun (WGS) entry which is preliminary data.</text>
</comment>
<proteinExistence type="predicted"/>
<protein>
    <submittedName>
        <fullName evidence="2">Uncharacterized protein</fullName>
    </submittedName>
</protein>
<evidence type="ECO:0000256" key="1">
    <source>
        <dbReference type="SAM" id="SignalP"/>
    </source>
</evidence>
<evidence type="ECO:0000313" key="3">
    <source>
        <dbReference type="Proteomes" id="UP000033202"/>
    </source>
</evidence>
<reference evidence="2 3" key="1">
    <citation type="submission" date="2015-04" db="EMBL/GenBank/DDBJ databases">
        <title>Whole genome shotgun sequence of Sphingomonas changbaiensis NBRC 104936.</title>
        <authorList>
            <person name="Katano-Makiyama Y."/>
            <person name="Hosoyama A."/>
            <person name="Hashimoto M."/>
            <person name="Noguchi M."/>
            <person name="Tsuchikane K."/>
            <person name="Ohji S."/>
            <person name="Yamazoe A."/>
            <person name="Ichikawa N."/>
            <person name="Kimura A."/>
            <person name="Fujita N."/>
        </authorList>
    </citation>
    <scope>NUCLEOTIDE SEQUENCE [LARGE SCALE GENOMIC DNA]</scope>
    <source>
        <strain evidence="2 3">NBRC 104936</strain>
    </source>
</reference>
<organism evidence="2 3">
    <name type="scientific">Sphingomonas changbaiensis NBRC 104936</name>
    <dbReference type="NCBI Taxonomy" id="1219043"/>
    <lineage>
        <taxon>Bacteria</taxon>
        <taxon>Pseudomonadati</taxon>
        <taxon>Pseudomonadota</taxon>
        <taxon>Alphaproteobacteria</taxon>
        <taxon>Sphingomonadales</taxon>
        <taxon>Sphingomonadaceae</taxon>
        <taxon>Sphingomonas</taxon>
    </lineage>
</organism>
<evidence type="ECO:0000313" key="2">
    <source>
        <dbReference type="EMBL" id="GAO39406.1"/>
    </source>
</evidence>
<gene>
    <name evidence="2" type="ORF">SCH01S_29_00940</name>
</gene>
<feature type="signal peptide" evidence="1">
    <location>
        <begin position="1"/>
        <end position="20"/>
    </location>
</feature>
<dbReference type="AlphaFoldDB" id="A0A0E9MPQ8"/>
<dbReference type="RefSeq" id="WP_169746372.1">
    <property type="nucleotide sequence ID" value="NZ_BBWU01000029.1"/>
</dbReference>
<dbReference type="EMBL" id="BBWU01000029">
    <property type="protein sequence ID" value="GAO39406.1"/>
    <property type="molecule type" value="Genomic_DNA"/>
</dbReference>
<name>A0A0E9MPQ8_9SPHN</name>
<dbReference type="Proteomes" id="UP000033202">
    <property type="component" value="Unassembled WGS sequence"/>
</dbReference>